<feature type="domain" description="XdhC Rossmann" evidence="1">
    <location>
        <begin position="84"/>
        <end position="216"/>
    </location>
</feature>
<reference evidence="4 5" key="1">
    <citation type="submission" date="2017-07" db="EMBL/GenBank/DDBJ databases">
        <title>Draft genome sequence of aerobic hyperthermophilic archaea, Pyrobaculum aerophilum YKB31 and YKB32.</title>
        <authorList>
            <person name="Mochizuki T."/>
            <person name="Berliner A.J."/>
            <person name="Yoshida-Takashima Y."/>
            <person name="Takaki Y."/>
            <person name="Nunoura T."/>
            <person name="Takai K."/>
        </authorList>
    </citation>
    <scope>NUCLEOTIDE SEQUENCE [LARGE SCALE GENOMIC DNA]</scope>
    <source>
        <strain evidence="2 5">YKB31</strain>
        <strain evidence="3 4">YKB32</strain>
    </source>
</reference>
<dbReference type="Proteomes" id="UP000256877">
    <property type="component" value="Unassembled WGS sequence"/>
</dbReference>
<dbReference type="Gene3D" id="3.40.50.720">
    <property type="entry name" value="NAD(P)-binding Rossmann-like Domain"/>
    <property type="match status" value="1"/>
</dbReference>
<evidence type="ECO:0000313" key="3">
    <source>
        <dbReference type="EMBL" id="RFA98676.1"/>
    </source>
</evidence>
<name>A0A371R4G7_9CREN</name>
<comment type="caution">
    <text evidence="3">The sequence shown here is derived from an EMBL/GenBank/DDBJ whole genome shotgun (WGS) entry which is preliminary data.</text>
</comment>
<evidence type="ECO:0000313" key="4">
    <source>
        <dbReference type="Proteomes" id="UP000256877"/>
    </source>
</evidence>
<gene>
    <name evidence="2" type="ORF">CGL51_13990</name>
    <name evidence="3" type="ORF">CGL52_06575</name>
</gene>
<protein>
    <submittedName>
        <fullName evidence="3">Carbon monoxide dehydrogenase maturation protein</fullName>
    </submittedName>
</protein>
<sequence>MSVCDLFRVLDLAARRGETAVVIRVIDGGRSYIDALVGGKPLLGLVPREVAEAAVALKKPGERAEFKVGNLVVYAEAVLVRPTLIVFGFGEIARRVSEVAAAAGLNVASLGHEAPGVFYKGPASDLKRLVSEGSAVVVANEGGRPEDVDAVETALRNGAGYVALLASQKRAALVIKELEKRGVPRDVIKERLRAPAGLDIGAKTAGEIAVSIVAEVIMYFRGGTGRPMREVKNPFDVIAEVEGEDLSRYKCEWRPPRAV</sequence>
<dbReference type="Pfam" id="PF13478">
    <property type="entry name" value="XdhC_C"/>
    <property type="match status" value="1"/>
</dbReference>
<dbReference type="InterPro" id="IPR027051">
    <property type="entry name" value="XdhC_Rossmann_dom"/>
</dbReference>
<evidence type="ECO:0000313" key="2">
    <source>
        <dbReference type="EMBL" id="RFA92687.1"/>
    </source>
</evidence>
<organism evidence="3 4">
    <name type="scientific">Pyrobaculum aerophilum</name>
    <dbReference type="NCBI Taxonomy" id="13773"/>
    <lineage>
        <taxon>Archaea</taxon>
        <taxon>Thermoproteota</taxon>
        <taxon>Thermoprotei</taxon>
        <taxon>Thermoproteales</taxon>
        <taxon>Thermoproteaceae</taxon>
        <taxon>Pyrobaculum</taxon>
    </lineage>
</organism>
<dbReference type="Proteomes" id="UP000257123">
    <property type="component" value="Unassembled WGS sequence"/>
</dbReference>
<evidence type="ECO:0000313" key="5">
    <source>
        <dbReference type="Proteomes" id="UP000257123"/>
    </source>
</evidence>
<dbReference type="EMBL" id="NMUF01000014">
    <property type="protein sequence ID" value="RFA98676.1"/>
    <property type="molecule type" value="Genomic_DNA"/>
</dbReference>
<dbReference type="PANTHER" id="PTHR30388:SF6">
    <property type="entry name" value="XANTHINE DEHYDROGENASE SUBUNIT A-RELATED"/>
    <property type="match status" value="1"/>
</dbReference>
<dbReference type="OrthoDB" id="33067at2157"/>
<proteinExistence type="predicted"/>
<dbReference type="InterPro" id="IPR052698">
    <property type="entry name" value="MoCofactor_Util/Proc"/>
</dbReference>
<evidence type="ECO:0000259" key="1">
    <source>
        <dbReference type="Pfam" id="PF13478"/>
    </source>
</evidence>
<dbReference type="PANTHER" id="PTHR30388">
    <property type="entry name" value="ALDEHYDE OXIDOREDUCTASE MOLYBDENUM COFACTOR ASSEMBLY PROTEIN"/>
    <property type="match status" value="1"/>
</dbReference>
<accession>A0A371R4G7</accession>
<dbReference type="RefSeq" id="WP_116422150.1">
    <property type="nucleotide sequence ID" value="NZ_NMUE01000080.1"/>
</dbReference>
<dbReference type="AlphaFoldDB" id="A0A371R4G7"/>
<dbReference type="EMBL" id="NMUE01000080">
    <property type="protein sequence ID" value="RFA92687.1"/>
    <property type="molecule type" value="Genomic_DNA"/>
</dbReference>